<organism evidence="1 2">
    <name type="scientific">Paramecium primaurelia</name>
    <dbReference type="NCBI Taxonomy" id="5886"/>
    <lineage>
        <taxon>Eukaryota</taxon>
        <taxon>Sar</taxon>
        <taxon>Alveolata</taxon>
        <taxon>Ciliophora</taxon>
        <taxon>Intramacronucleata</taxon>
        <taxon>Oligohymenophorea</taxon>
        <taxon>Peniculida</taxon>
        <taxon>Parameciidae</taxon>
        <taxon>Paramecium</taxon>
    </lineage>
</organism>
<dbReference type="AlphaFoldDB" id="A0A8S1JUF5"/>
<dbReference type="Proteomes" id="UP000688137">
    <property type="component" value="Unassembled WGS sequence"/>
</dbReference>
<name>A0A8S1JUF5_PARPR</name>
<protein>
    <submittedName>
        <fullName evidence="1">Uncharacterized protein</fullName>
    </submittedName>
</protein>
<accession>A0A8S1JUF5</accession>
<sequence>MMIQKKQFIFNQYELYDNYIIIKKEYKQKSIIREYCAAVKGISWCPQLQKYTYKLRWIKLQNYQILECTYWHLFQKAQAQGSHVWTLYSLLRYRVWISSF</sequence>
<evidence type="ECO:0000313" key="2">
    <source>
        <dbReference type="Proteomes" id="UP000688137"/>
    </source>
</evidence>
<gene>
    <name evidence="1" type="ORF">PPRIM_AZ9-3.1.T0060098</name>
</gene>
<comment type="caution">
    <text evidence="1">The sequence shown here is derived from an EMBL/GenBank/DDBJ whole genome shotgun (WGS) entry which is preliminary data.</text>
</comment>
<proteinExistence type="predicted"/>
<reference evidence="1" key="1">
    <citation type="submission" date="2021-01" db="EMBL/GenBank/DDBJ databases">
        <authorList>
            <consortium name="Genoscope - CEA"/>
            <person name="William W."/>
        </authorList>
    </citation>
    <scope>NUCLEOTIDE SEQUENCE</scope>
</reference>
<evidence type="ECO:0000313" key="1">
    <source>
        <dbReference type="EMBL" id="CAD8044016.1"/>
    </source>
</evidence>
<dbReference type="EMBL" id="CAJJDM010000003">
    <property type="protein sequence ID" value="CAD8044016.1"/>
    <property type="molecule type" value="Genomic_DNA"/>
</dbReference>
<keyword evidence="2" id="KW-1185">Reference proteome</keyword>